<dbReference type="AlphaFoldDB" id="M3D2Y4"/>
<name>M3D2Y4_9ACTN</name>
<evidence type="ECO:0000313" key="2">
    <source>
        <dbReference type="Proteomes" id="UP000030760"/>
    </source>
</evidence>
<dbReference type="EMBL" id="KB405098">
    <property type="protein sequence ID" value="EMF50472.1"/>
    <property type="molecule type" value="Genomic_DNA"/>
</dbReference>
<protein>
    <submittedName>
        <fullName evidence="1">Uncharacterized protein</fullName>
    </submittedName>
</protein>
<sequence>MCLVGAAEPVRRGAQAVSVQESVPIIEVAPKAFQPLSSLPEQRPDLTDRFCPELNGFPVLSTACDVP</sequence>
<organism evidence="1 2">
    <name type="scientific">Streptomyces bottropensis ATCC 25435</name>
    <dbReference type="NCBI Taxonomy" id="1054862"/>
    <lineage>
        <taxon>Bacteria</taxon>
        <taxon>Bacillati</taxon>
        <taxon>Actinomycetota</taxon>
        <taxon>Actinomycetes</taxon>
        <taxon>Kitasatosporales</taxon>
        <taxon>Streptomycetaceae</taxon>
        <taxon>Streptomyces</taxon>
    </lineage>
</organism>
<proteinExistence type="predicted"/>
<accession>M3D2Y4</accession>
<reference evidence="2" key="1">
    <citation type="journal article" date="2013" name="Genome Announc.">
        <title>Draft Genome Sequence of Streptomyces bottropensis ATCC 25435, a Bottromycin-Producing Actinomycete.</title>
        <authorList>
            <person name="Zhang H."/>
            <person name="Zhou W."/>
            <person name="Zhuang Y."/>
            <person name="Liang X."/>
            <person name="Liu T."/>
        </authorList>
    </citation>
    <scope>NUCLEOTIDE SEQUENCE [LARGE SCALE GENOMIC DNA]</scope>
    <source>
        <strain evidence="2">ATCC 25435</strain>
    </source>
</reference>
<dbReference type="Proteomes" id="UP000030760">
    <property type="component" value="Unassembled WGS sequence"/>
</dbReference>
<gene>
    <name evidence="1" type="ORF">SBD_8036</name>
</gene>
<evidence type="ECO:0000313" key="1">
    <source>
        <dbReference type="EMBL" id="EMF50472.1"/>
    </source>
</evidence>